<sequence length="258" mass="26815">MERRFEGKVAVITGAAGGIGRAAVERFAQEGASIVAVDLPGTALDEVAAAAEAMGARAVAVPADVTRSADVERYVAAARDRFGRIDAFFNNAGIEGWIGPMLNYPEDQFDRVLAVNVKGVWLGMKYVAPVMAANGGGVIVNTASVAGLSGTPGIIAYGASKHAVVGMTKTAALELAPMRIRVCAVCPSPIETRMMRALERGINPDEPEAVHQQLAATNPLGRYGEPSEVAALVAFLCSSDASYLTGTIIPVDGGRMAR</sequence>
<dbReference type="PANTHER" id="PTHR24321">
    <property type="entry name" value="DEHYDROGENASES, SHORT CHAIN"/>
    <property type="match status" value="1"/>
</dbReference>
<protein>
    <submittedName>
        <fullName evidence="3">NAD(P)-dependent dehydrogenase (Short-subunit alcohol dehydrogenase family)</fullName>
    </submittedName>
</protein>
<keyword evidence="4" id="KW-1185">Reference proteome</keyword>
<dbReference type="PRINTS" id="PR00080">
    <property type="entry name" value="SDRFAMILY"/>
</dbReference>
<dbReference type="PROSITE" id="PS00061">
    <property type="entry name" value="ADH_SHORT"/>
    <property type="match status" value="1"/>
</dbReference>
<dbReference type="FunFam" id="3.40.50.720:FF:000084">
    <property type="entry name" value="Short-chain dehydrogenase reductase"/>
    <property type="match status" value="1"/>
</dbReference>
<comment type="similarity">
    <text evidence="1">Belongs to the short-chain dehydrogenases/reductases (SDR) family.</text>
</comment>
<evidence type="ECO:0000256" key="1">
    <source>
        <dbReference type="ARBA" id="ARBA00006484"/>
    </source>
</evidence>
<evidence type="ECO:0000313" key="3">
    <source>
        <dbReference type="EMBL" id="PFG74284.1"/>
    </source>
</evidence>
<dbReference type="Pfam" id="PF13561">
    <property type="entry name" value="adh_short_C2"/>
    <property type="match status" value="1"/>
</dbReference>
<reference evidence="3 4" key="1">
    <citation type="submission" date="2017-09" db="EMBL/GenBank/DDBJ databases">
        <title>Sequencing the genomes of two abundant thermophiles in Great Basin hot springs: Thermocrinis jamiesonii and novel Chloroflexi Thermoflexus hugenholtzii.</title>
        <authorList>
            <person name="Hedlund B."/>
        </authorList>
    </citation>
    <scope>NUCLEOTIDE SEQUENCE [LARGE SCALE GENOMIC DNA]</scope>
    <source>
        <strain evidence="3 4">G233</strain>
    </source>
</reference>
<dbReference type="InterPro" id="IPR036291">
    <property type="entry name" value="NAD(P)-bd_dom_sf"/>
</dbReference>
<dbReference type="SUPFAM" id="SSF51735">
    <property type="entry name" value="NAD(P)-binding Rossmann-fold domains"/>
    <property type="match status" value="1"/>
</dbReference>
<comment type="caution">
    <text evidence="3">The sequence shown here is derived from an EMBL/GenBank/DDBJ whole genome shotgun (WGS) entry which is preliminary data.</text>
</comment>
<dbReference type="EMBL" id="PDJQ01000001">
    <property type="protein sequence ID" value="PFG74284.1"/>
    <property type="molecule type" value="Genomic_DNA"/>
</dbReference>
<keyword evidence="2" id="KW-0560">Oxidoreductase</keyword>
<dbReference type="Gene3D" id="3.40.50.720">
    <property type="entry name" value="NAD(P)-binding Rossmann-like Domain"/>
    <property type="match status" value="1"/>
</dbReference>
<dbReference type="InterPro" id="IPR020904">
    <property type="entry name" value="Sc_DH/Rdtase_CS"/>
</dbReference>
<name>A0A2A9HE46_TEPT2</name>
<dbReference type="GO" id="GO:0016491">
    <property type="term" value="F:oxidoreductase activity"/>
    <property type="evidence" value="ECO:0007669"/>
    <property type="project" value="UniProtKB-KW"/>
</dbReference>
<dbReference type="NCBIfam" id="NF005559">
    <property type="entry name" value="PRK07231.1"/>
    <property type="match status" value="1"/>
</dbReference>
<organism evidence="3 4">
    <name type="scientific">Tepidiforma thermophila (strain KCTC 52669 / CGMCC 1.13589 / G233)</name>
    <dbReference type="NCBI Taxonomy" id="2761530"/>
    <lineage>
        <taxon>Bacteria</taxon>
        <taxon>Bacillati</taxon>
        <taxon>Chloroflexota</taxon>
        <taxon>Tepidiformia</taxon>
        <taxon>Tepidiformales</taxon>
        <taxon>Tepidiformaceae</taxon>
        <taxon>Tepidiforma</taxon>
    </lineage>
</organism>
<dbReference type="InterPro" id="IPR002347">
    <property type="entry name" value="SDR_fam"/>
</dbReference>
<evidence type="ECO:0000313" key="4">
    <source>
        <dbReference type="Proteomes" id="UP000223071"/>
    </source>
</evidence>
<dbReference type="RefSeq" id="WP_098503679.1">
    <property type="nucleotide sequence ID" value="NZ_PDJQ01000001.1"/>
</dbReference>
<evidence type="ECO:0000256" key="2">
    <source>
        <dbReference type="ARBA" id="ARBA00023002"/>
    </source>
</evidence>
<dbReference type="AlphaFoldDB" id="A0A2A9HE46"/>
<accession>A0A2A9HE46</accession>
<dbReference type="Proteomes" id="UP000223071">
    <property type="component" value="Unassembled WGS sequence"/>
</dbReference>
<gene>
    <name evidence="3" type="ORF">A9A59_1499</name>
</gene>
<dbReference type="PRINTS" id="PR00081">
    <property type="entry name" value="GDHRDH"/>
</dbReference>
<dbReference type="PANTHER" id="PTHR24321:SF8">
    <property type="entry name" value="ESTRADIOL 17-BETA-DEHYDROGENASE 8-RELATED"/>
    <property type="match status" value="1"/>
</dbReference>
<proteinExistence type="inferred from homology"/>